<sequence>MLEKEPVCATVYLVALTPSPNLILSPLALDTNAYPTRALGEWLTTFHLAAVILDPYTNESSWILNTAVRILRSFGDSATRTSLIVTATAEETRSFLGPLAKEFLVFTDPERAAVKAFELTTLPAFAFIRSDGTMPSVAQGWNALEWRSVAQTIADTTAWTAPLIPATGDPVSFSGTPALG</sequence>
<accession>A0A6J6WD83</accession>
<protein>
    <submittedName>
        <fullName evidence="3">Unannotated protein</fullName>
    </submittedName>
</protein>
<proteinExistence type="predicted"/>
<evidence type="ECO:0000313" key="1">
    <source>
        <dbReference type="EMBL" id="CAB4550725.1"/>
    </source>
</evidence>
<gene>
    <name evidence="1" type="ORF">UFOPK1421_01264</name>
    <name evidence="2" type="ORF">UFOPK1820_00936</name>
    <name evidence="3" type="ORF">UFOPK2921_00975</name>
</gene>
<dbReference type="EMBL" id="CAEZZV010000123">
    <property type="protein sequence ID" value="CAB4782971.1"/>
    <property type="molecule type" value="Genomic_DNA"/>
</dbReference>
<evidence type="ECO:0000313" key="2">
    <source>
        <dbReference type="EMBL" id="CAB4604005.1"/>
    </source>
</evidence>
<dbReference type="AlphaFoldDB" id="A0A6J6WD83"/>
<dbReference type="EMBL" id="CAEZUK010000150">
    <property type="protein sequence ID" value="CAB4604005.1"/>
    <property type="molecule type" value="Genomic_DNA"/>
</dbReference>
<dbReference type="EMBL" id="CAEZSL010000159">
    <property type="protein sequence ID" value="CAB4550725.1"/>
    <property type="molecule type" value="Genomic_DNA"/>
</dbReference>
<evidence type="ECO:0000313" key="3">
    <source>
        <dbReference type="EMBL" id="CAB4782971.1"/>
    </source>
</evidence>
<reference evidence="3" key="1">
    <citation type="submission" date="2020-05" db="EMBL/GenBank/DDBJ databases">
        <authorList>
            <person name="Chiriac C."/>
            <person name="Salcher M."/>
            <person name="Ghai R."/>
            <person name="Kavagutti S V."/>
        </authorList>
    </citation>
    <scope>NUCLEOTIDE SEQUENCE</scope>
</reference>
<organism evidence="3">
    <name type="scientific">freshwater metagenome</name>
    <dbReference type="NCBI Taxonomy" id="449393"/>
    <lineage>
        <taxon>unclassified sequences</taxon>
        <taxon>metagenomes</taxon>
        <taxon>ecological metagenomes</taxon>
    </lineage>
</organism>
<name>A0A6J6WD83_9ZZZZ</name>